<name>A0ABW2IEW3_9BURK</name>
<dbReference type="PRINTS" id="PR00038">
    <property type="entry name" value="HTHLUXR"/>
</dbReference>
<dbReference type="Pfam" id="PF00196">
    <property type="entry name" value="GerE"/>
    <property type="match status" value="1"/>
</dbReference>
<dbReference type="PROSITE" id="PS00622">
    <property type="entry name" value="HTH_LUXR_1"/>
    <property type="match status" value="1"/>
</dbReference>
<sequence>MIQILIADDHAIIRDGLKQIISFVSNMAVAGEASNGEEVLQKLRSLQVDVLVLDMSMPGKSGIALIQQINAIKPDLPILVLSMHQESQYAVQAMRAGASGYITKNTASSQLIEGIRKVAEGGTFVSPEISAKLIKQLHKPETDLPHTKLTAREFQIFSMLVEGHSVNDIAKILSLSNKTISTHKAAVLQKMEASTTASLVYYALKHGLINEGYD</sequence>
<protein>
    <submittedName>
        <fullName evidence="8">Response regulator</fullName>
    </submittedName>
</protein>
<dbReference type="SUPFAM" id="SSF52172">
    <property type="entry name" value="CheY-like"/>
    <property type="match status" value="1"/>
</dbReference>
<dbReference type="RefSeq" id="WP_382272820.1">
    <property type="nucleotide sequence ID" value="NZ_JBHTBU010000002.1"/>
</dbReference>
<evidence type="ECO:0000313" key="8">
    <source>
        <dbReference type="EMBL" id="MFC7289534.1"/>
    </source>
</evidence>
<keyword evidence="1 5" id="KW-0597">Phosphoprotein</keyword>
<dbReference type="SMART" id="SM00448">
    <property type="entry name" value="REC"/>
    <property type="match status" value="1"/>
</dbReference>
<dbReference type="CDD" id="cd06170">
    <property type="entry name" value="LuxR_C_like"/>
    <property type="match status" value="1"/>
</dbReference>
<keyword evidence="9" id="KW-1185">Reference proteome</keyword>
<dbReference type="PANTHER" id="PTHR43214">
    <property type="entry name" value="TWO-COMPONENT RESPONSE REGULATOR"/>
    <property type="match status" value="1"/>
</dbReference>
<evidence type="ECO:0000256" key="2">
    <source>
        <dbReference type="ARBA" id="ARBA00023015"/>
    </source>
</evidence>
<dbReference type="Gene3D" id="3.40.50.2300">
    <property type="match status" value="1"/>
</dbReference>
<dbReference type="EMBL" id="JBHTBU010000002">
    <property type="protein sequence ID" value="MFC7289534.1"/>
    <property type="molecule type" value="Genomic_DNA"/>
</dbReference>
<dbReference type="SUPFAM" id="SSF46894">
    <property type="entry name" value="C-terminal effector domain of the bipartite response regulators"/>
    <property type="match status" value="1"/>
</dbReference>
<feature type="modified residue" description="4-aspartylphosphate" evidence="5">
    <location>
        <position position="54"/>
    </location>
</feature>
<accession>A0ABW2IEW3</accession>
<evidence type="ECO:0000256" key="3">
    <source>
        <dbReference type="ARBA" id="ARBA00023125"/>
    </source>
</evidence>
<dbReference type="InterPro" id="IPR058245">
    <property type="entry name" value="NreC/VraR/RcsB-like_REC"/>
</dbReference>
<dbReference type="SMART" id="SM00421">
    <property type="entry name" value="HTH_LUXR"/>
    <property type="match status" value="1"/>
</dbReference>
<dbReference type="PROSITE" id="PS50110">
    <property type="entry name" value="RESPONSE_REGULATORY"/>
    <property type="match status" value="1"/>
</dbReference>
<evidence type="ECO:0000259" key="7">
    <source>
        <dbReference type="PROSITE" id="PS50110"/>
    </source>
</evidence>
<comment type="caution">
    <text evidence="8">The sequence shown here is derived from an EMBL/GenBank/DDBJ whole genome shotgun (WGS) entry which is preliminary data.</text>
</comment>
<evidence type="ECO:0000313" key="9">
    <source>
        <dbReference type="Proteomes" id="UP001596542"/>
    </source>
</evidence>
<evidence type="ECO:0000256" key="1">
    <source>
        <dbReference type="ARBA" id="ARBA00022553"/>
    </source>
</evidence>
<evidence type="ECO:0000259" key="6">
    <source>
        <dbReference type="PROSITE" id="PS50043"/>
    </source>
</evidence>
<gene>
    <name evidence="8" type="ORF">ACFQPC_15915</name>
</gene>
<keyword evidence="2" id="KW-0805">Transcription regulation</keyword>
<evidence type="ECO:0000256" key="5">
    <source>
        <dbReference type="PROSITE-ProRule" id="PRU00169"/>
    </source>
</evidence>
<feature type="domain" description="HTH luxR-type" evidence="6">
    <location>
        <begin position="140"/>
        <end position="207"/>
    </location>
</feature>
<keyword evidence="3" id="KW-0238">DNA-binding</keyword>
<dbReference type="InterPro" id="IPR000792">
    <property type="entry name" value="Tscrpt_reg_LuxR_C"/>
</dbReference>
<feature type="domain" description="Response regulatory" evidence="7">
    <location>
        <begin position="3"/>
        <end position="119"/>
    </location>
</feature>
<proteinExistence type="predicted"/>
<dbReference type="PROSITE" id="PS50043">
    <property type="entry name" value="HTH_LUXR_2"/>
    <property type="match status" value="1"/>
</dbReference>
<dbReference type="InterPro" id="IPR039420">
    <property type="entry name" value="WalR-like"/>
</dbReference>
<dbReference type="Pfam" id="PF00072">
    <property type="entry name" value="Response_reg"/>
    <property type="match status" value="1"/>
</dbReference>
<dbReference type="PANTHER" id="PTHR43214:SF41">
    <property type="entry name" value="NITRATE_NITRITE RESPONSE REGULATOR PROTEIN NARP"/>
    <property type="match status" value="1"/>
</dbReference>
<evidence type="ECO:0000256" key="4">
    <source>
        <dbReference type="ARBA" id="ARBA00023163"/>
    </source>
</evidence>
<reference evidence="9" key="1">
    <citation type="journal article" date="2019" name="Int. J. Syst. Evol. Microbiol.">
        <title>The Global Catalogue of Microorganisms (GCM) 10K type strain sequencing project: providing services to taxonomists for standard genome sequencing and annotation.</title>
        <authorList>
            <consortium name="The Broad Institute Genomics Platform"/>
            <consortium name="The Broad Institute Genome Sequencing Center for Infectious Disease"/>
            <person name="Wu L."/>
            <person name="Ma J."/>
        </authorList>
    </citation>
    <scope>NUCLEOTIDE SEQUENCE [LARGE SCALE GENOMIC DNA]</scope>
    <source>
        <strain evidence="9">KACC 12508</strain>
    </source>
</reference>
<dbReference type="Proteomes" id="UP001596542">
    <property type="component" value="Unassembled WGS sequence"/>
</dbReference>
<dbReference type="InterPro" id="IPR016032">
    <property type="entry name" value="Sig_transdc_resp-reg_C-effctor"/>
</dbReference>
<keyword evidence="4" id="KW-0804">Transcription</keyword>
<organism evidence="8 9">
    <name type="scientific">Herminiimonas glaciei</name>
    <dbReference type="NCBI Taxonomy" id="523788"/>
    <lineage>
        <taxon>Bacteria</taxon>
        <taxon>Pseudomonadati</taxon>
        <taxon>Pseudomonadota</taxon>
        <taxon>Betaproteobacteria</taxon>
        <taxon>Burkholderiales</taxon>
        <taxon>Oxalobacteraceae</taxon>
        <taxon>Herminiimonas</taxon>
    </lineage>
</organism>
<dbReference type="InterPro" id="IPR011006">
    <property type="entry name" value="CheY-like_superfamily"/>
</dbReference>
<dbReference type="InterPro" id="IPR001789">
    <property type="entry name" value="Sig_transdc_resp-reg_receiver"/>
</dbReference>
<dbReference type="CDD" id="cd17535">
    <property type="entry name" value="REC_NarL-like"/>
    <property type="match status" value="1"/>
</dbReference>